<evidence type="ECO:0000256" key="2">
    <source>
        <dbReference type="ARBA" id="ARBA00018804"/>
    </source>
</evidence>
<dbReference type="EMBL" id="PZQS01000009">
    <property type="protein sequence ID" value="PVD24435.1"/>
    <property type="molecule type" value="Genomic_DNA"/>
</dbReference>
<feature type="region of interest" description="Disordered" evidence="6">
    <location>
        <begin position="324"/>
        <end position="347"/>
    </location>
</feature>
<name>A0A2T7NTE0_POMCA</name>
<evidence type="ECO:0000259" key="7">
    <source>
        <dbReference type="Pfam" id="PF09759"/>
    </source>
</evidence>
<dbReference type="Proteomes" id="UP000245119">
    <property type="component" value="Linkage Group LG9"/>
</dbReference>
<reference evidence="8 9" key="1">
    <citation type="submission" date="2018-04" db="EMBL/GenBank/DDBJ databases">
        <title>The genome of golden apple snail Pomacea canaliculata provides insight into stress tolerance and invasive adaptation.</title>
        <authorList>
            <person name="Liu C."/>
            <person name="Liu B."/>
            <person name="Ren Y."/>
            <person name="Zhang Y."/>
            <person name="Wang H."/>
            <person name="Li S."/>
            <person name="Jiang F."/>
            <person name="Yin L."/>
            <person name="Zhang G."/>
            <person name="Qian W."/>
            <person name="Fan W."/>
        </authorList>
    </citation>
    <scope>NUCLEOTIDE SEQUENCE [LARGE SCALE GENOMIC DNA]</scope>
    <source>
        <strain evidence="8">SZHN2017</strain>
        <tissue evidence="8">Muscle</tissue>
    </source>
</reference>
<dbReference type="STRING" id="400727.A0A2T7NTE0"/>
<gene>
    <name evidence="8" type="ORF">C0Q70_14918</name>
</gene>
<evidence type="ECO:0000256" key="3">
    <source>
        <dbReference type="ARBA" id="ARBA00022618"/>
    </source>
</evidence>
<comment type="function">
    <text evidence="5">May play a role in the regulation of cytokinesis. May play a role in signaling by stimulating protein glycosylation. Induces neuritogenesis by activating the Ras-MAP kinase pathway and is necessary for the survival of cerebellar neurons. Does not appear to play a major role in ciliogenesis.</text>
</comment>
<sequence>MSTQKLIDKLESCIVNLTLGSFAAAELDIQQVAEEFANLNKNTGNESSIKDIEEFMKNINYVMAEFWRKQEQQQALSKSDYRQALLAFFRMLAVEQMLKVTKLFDGLYCKLEPKERLFVLEILKSRLLDWEKNLGATTTLAPSEVADNSDLPVCKSNLIFLANRVSDERAEFQKLKYKDAGHNEGLLVLIFYGTYMRLERRGSAPLAVLTKTSSDTDIDRNHPAYGLRRDLMRIIGNMVFRNLDNQNLVRMLNGIPLILEQTIVDDRNPFITQWTIMAVRNLCERNRENIEFIRALKLQGVANTVELLREHGIVADVEDERVIIRPPPSIPNSPTEDSPGSKPSGYQ</sequence>
<dbReference type="PANTHER" id="PTHR13255:SF0">
    <property type="entry name" value="ATAXIN-10"/>
    <property type="match status" value="1"/>
</dbReference>
<dbReference type="InterPro" id="IPR011989">
    <property type="entry name" value="ARM-like"/>
</dbReference>
<evidence type="ECO:0000256" key="4">
    <source>
        <dbReference type="ARBA" id="ARBA00023306"/>
    </source>
</evidence>
<dbReference type="GO" id="GO:0051301">
    <property type="term" value="P:cell division"/>
    <property type="evidence" value="ECO:0007669"/>
    <property type="project" value="UniProtKB-KW"/>
</dbReference>
<dbReference type="SUPFAM" id="SSF48371">
    <property type="entry name" value="ARM repeat"/>
    <property type="match status" value="1"/>
</dbReference>
<evidence type="ECO:0000313" key="9">
    <source>
        <dbReference type="Proteomes" id="UP000245119"/>
    </source>
</evidence>
<comment type="similarity">
    <text evidence="1">Belongs to the ataxin-10 family.</text>
</comment>
<dbReference type="PANTHER" id="PTHR13255">
    <property type="entry name" value="ATAXIN-10"/>
    <property type="match status" value="1"/>
</dbReference>
<dbReference type="Gene3D" id="1.25.10.10">
    <property type="entry name" value="Leucine-rich Repeat Variant"/>
    <property type="match status" value="1"/>
</dbReference>
<evidence type="ECO:0000256" key="6">
    <source>
        <dbReference type="SAM" id="MobiDB-lite"/>
    </source>
</evidence>
<protein>
    <recommendedName>
        <fullName evidence="2">Ataxin-10</fullName>
    </recommendedName>
</protein>
<dbReference type="GO" id="GO:0005829">
    <property type="term" value="C:cytosol"/>
    <property type="evidence" value="ECO:0007669"/>
    <property type="project" value="TreeGrafter"/>
</dbReference>
<proteinExistence type="inferred from homology"/>
<organism evidence="8 9">
    <name type="scientific">Pomacea canaliculata</name>
    <name type="common">Golden apple snail</name>
    <dbReference type="NCBI Taxonomy" id="400727"/>
    <lineage>
        <taxon>Eukaryota</taxon>
        <taxon>Metazoa</taxon>
        <taxon>Spiralia</taxon>
        <taxon>Lophotrochozoa</taxon>
        <taxon>Mollusca</taxon>
        <taxon>Gastropoda</taxon>
        <taxon>Caenogastropoda</taxon>
        <taxon>Architaenioglossa</taxon>
        <taxon>Ampullarioidea</taxon>
        <taxon>Ampullariidae</taxon>
        <taxon>Pomacea</taxon>
    </lineage>
</organism>
<dbReference type="AlphaFoldDB" id="A0A2T7NTE0"/>
<keyword evidence="3" id="KW-0132">Cell division</keyword>
<keyword evidence="4" id="KW-0131">Cell cycle</keyword>
<feature type="domain" description="Ataxin-10" evidence="7">
    <location>
        <begin position="228"/>
        <end position="320"/>
    </location>
</feature>
<dbReference type="GO" id="GO:0031175">
    <property type="term" value="P:neuron projection development"/>
    <property type="evidence" value="ECO:0007669"/>
    <property type="project" value="TreeGrafter"/>
</dbReference>
<evidence type="ECO:0000256" key="1">
    <source>
        <dbReference type="ARBA" id="ARBA00008384"/>
    </source>
</evidence>
<evidence type="ECO:0000313" key="8">
    <source>
        <dbReference type="EMBL" id="PVD24435.1"/>
    </source>
</evidence>
<keyword evidence="9" id="KW-1185">Reference proteome</keyword>
<dbReference type="InterPro" id="IPR051374">
    <property type="entry name" value="Ataxin-10/CTR86_families"/>
</dbReference>
<dbReference type="Pfam" id="PF09759">
    <property type="entry name" value="Atx10homo_assoc"/>
    <property type="match status" value="1"/>
</dbReference>
<dbReference type="InterPro" id="IPR016024">
    <property type="entry name" value="ARM-type_fold"/>
</dbReference>
<dbReference type="InterPro" id="IPR019156">
    <property type="entry name" value="Ataxin-10_domain"/>
</dbReference>
<comment type="caution">
    <text evidence="8">The sequence shown here is derived from an EMBL/GenBank/DDBJ whole genome shotgun (WGS) entry which is preliminary data.</text>
</comment>
<evidence type="ECO:0000256" key="5">
    <source>
        <dbReference type="ARBA" id="ARBA00045173"/>
    </source>
</evidence>
<accession>A0A2T7NTE0</accession>